<keyword evidence="3" id="KW-1185">Reference proteome</keyword>
<dbReference type="eggNOG" id="COG0167">
    <property type="taxonomic scope" value="Bacteria"/>
</dbReference>
<gene>
    <name evidence="2" type="ordered locus">Caci_4525</name>
</gene>
<dbReference type="HOGENOM" id="CLU_029421_0_0_11"/>
<dbReference type="InParanoid" id="C7PWE0"/>
<accession>C7PWE0</accession>
<protein>
    <submittedName>
        <fullName evidence="2">Uncharacterized protein</fullName>
    </submittedName>
</protein>
<dbReference type="AlphaFoldDB" id="C7PWE0"/>
<keyword evidence="1" id="KW-1133">Transmembrane helix</keyword>
<feature type="transmembrane region" description="Helical" evidence="1">
    <location>
        <begin position="312"/>
        <end position="343"/>
    </location>
</feature>
<dbReference type="Proteomes" id="UP000000851">
    <property type="component" value="Chromosome"/>
</dbReference>
<organism evidence="2 3">
    <name type="scientific">Catenulispora acidiphila (strain DSM 44928 / JCM 14897 / NBRC 102108 / NRRL B-24433 / ID139908)</name>
    <dbReference type="NCBI Taxonomy" id="479433"/>
    <lineage>
        <taxon>Bacteria</taxon>
        <taxon>Bacillati</taxon>
        <taxon>Actinomycetota</taxon>
        <taxon>Actinomycetes</taxon>
        <taxon>Catenulisporales</taxon>
        <taxon>Catenulisporaceae</taxon>
        <taxon>Catenulispora</taxon>
    </lineage>
</organism>
<reference evidence="2 3" key="1">
    <citation type="journal article" date="2009" name="Stand. Genomic Sci.">
        <title>Complete genome sequence of Catenulispora acidiphila type strain (ID 139908).</title>
        <authorList>
            <person name="Copeland A."/>
            <person name="Lapidus A."/>
            <person name="Glavina Del Rio T."/>
            <person name="Nolan M."/>
            <person name="Lucas S."/>
            <person name="Chen F."/>
            <person name="Tice H."/>
            <person name="Cheng J.F."/>
            <person name="Bruce D."/>
            <person name="Goodwin L."/>
            <person name="Pitluck S."/>
            <person name="Mikhailova N."/>
            <person name="Pati A."/>
            <person name="Ivanova N."/>
            <person name="Mavromatis K."/>
            <person name="Chen A."/>
            <person name="Palaniappan K."/>
            <person name="Chain P."/>
            <person name="Land M."/>
            <person name="Hauser L."/>
            <person name="Chang Y.J."/>
            <person name="Jeffries C.D."/>
            <person name="Chertkov O."/>
            <person name="Brettin T."/>
            <person name="Detter J.C."/>
            <person name="Han C."/>
            <person name="Ali Z."/>
            <person name="Tindall B.J."/>
            <person name="Goker M."/>
            <person name="Bristow J."/>
            <person name="Eisen J.A."/>
            <person name="Markowitz V."/>
            <person name="Hugenholtz P."/>
            <person name="Kyrpides N.C."/>
            <person name="Klenk H.P."/>
        </authorList>
    </citation>
    <scope>NUCLEOTIDE SEQUENCE [LARGE SCALE GENOMIC DNA]</scope>
    <source>
        <strain evidence="3">DSM 44928 / JCM 14897 / NBRC 102108 / NRRL B-24433 / ID139908</strain>
    </source>
</reference>
<dbReference type="KEGG" id="cai:Caci_4525"/>
<feature type="transmembrane region" description="Helical" evidence="1">
    <location>
        <begin position="431"/>
        <end position="452"/>
    </location>
</feature>
<feature type="transmembrane region" description="Helical" evidence="1">
    <location>
        <begin position="249"/>
        <end position="266"/>
    </location>
</feature>
<feature type="transmembrane region" description="Helical" evidence="1">
    <location>
        <begin position="161"/>
        <end position="190"/>
    </location>
</feature>
<dbReference type="EMBL" id="CP001700">
    <property type="protein sequence ID" value="ACU73388.1"/>
    <property type="molecule type" value="Genomic_DNA"/>
</dbReference>
<evidence type="ECO:0000256" key="1">
    <source>
        <dbReference type="SAM" id="Phobius"/>
    </source>
</evidence>
<feature type="transmembrane region" description="Helical" evidence="1">
    <location>
        <begin position="401"/>
        <end position="425"/>
    </location>
</feature>
<evidence type="ECO:0000313" key="3">
    <source>
        <dbReference type="Proteomes" id="UP000000851"/>
    </source>
</evidence>
<feature type="transmembrane region" description="Helical" evidence="1">
    <location>
        <begin position="30"/>
        <end position="52"/>
    </location>
</feature>
<dbReference type="STRING" id="479433.Caci_4525"/>
<feature type="transmembrane region" description="Helical" evidence="1">
    <location>
        <begin position="218"/>
        <end position="237"/>
    </location>
</feature>
<keyword evidence="1" id="KW-0472">Membrane</keyword>
<feature type="transmembrane region" description="Helical" evidence="1">
    <location>
        <begin position="373"/>
        <end position="394"/>
    </location>
</feature>
<name>C7PWE0_CATAD</name>
<sequence>MRPWRVPDWTYIPLKSLAGTVLGVSRSRRWALRVLAAVVAAPGGRAFVAFVLGRFRRPDGVQVGAVVPARHARDALRVLPALGASVVEVDPGVEITVIDDPRIGTAVAALSAPGATVIAGPAVLLDAGPAWFRRVLEAATPTAPAQPWRDLPRDPRRWPSWVWGVVVGIGMVCAGLGAAVITLGPVLLWYDRDYLGLTTQGLNHIDHDLVDFLQHDRLTMAGTMVSIGVLYAGLAWGGIRRGWLWARDAYLISGVVGFPTLFYFLSTGFVEPLHLAVAVALFPLFLLAVWRSPAVPRWTVRSDGPERLRRRALLGQLLMILTGVGLLAGGAVISVVGMTGVFVPTDLEFLDTDTAHLRAANPHLVPFIAHDRAGFGGALLSAAIAVILLSMWGWRRGEAWVWWTLLLSAAAGFGPTLAIHFSIHYTDLSHLAPVYVGVVLTAIALILARPFLCDTGGE</sequence>
<feature type="transmembrane region" description="Helical" evidence="1">
    <location>
        <begin position="272"/>
        <end position="291"/>
    </location>
</feature>
<keyword evidence="1" id="KW-0812">Transmembrane</keyword>
<evidence type="ECO:0000313" key="2">
    <source>
        <dbReference type="EMBL" id="ACU73388.1"/>
    </source>
</evidence>
<proteinExistence type="predicted"/>